<evidence type="ECO:0000256" key="5">
    <source>
        <dbReference type="ARBA" id="ARBA00023136"/>
    </source>
</evidence>
<dbReference type="InterPro" id="IPR003838">
    <property type="entry name" value="ABC3_permease_C"/>
</dbReference>
<evidence type="ECO:0000256" key="1">
    <source>
        <dbReference type="ARBA" id="ARBA00004651"/>
    </source>
</evidence>
<feature type="domain" description="MacB-like periplasmic core" evidence="9">
    <location>
        <begin position="17"/>
        <end position="236"/>
    </location>
</feature>
<evidence type="ECO:0000259" key="9">
    <source>
        <dbReference type="Pfam" id="PF12704"/>
    </source>
</evidence>
<feature type="transmembrane region" description="Helical" evidence="7">
    <location>
        <begin position="327"/>
        <end position="357"/>
    </location>
</feature>
<comment type="subcellular location">
    <subcellularLocation>
        <location evidence="1">Cell membrane</location>
        <topology evidence="1">Multi-pass membrane protein</topology>
    </subcellularLocation>
</comment>
<dbReference type="InterPro" id="IPR025857">
    <property type="entry name" value="MacB_PCD"/>
</dbReference>
<dbReference type="Proteomes" id="UP001231197">
    <property type="component" value="Unassembled WGS sequence"/>
</dbReference>
<keyword evidence="4 7" id="KW-1133">Transmembrane helix</keyword>
<proteinExistence type="inferred from homology"/>
<dbReference type="RefSeq" id="WP_290207279.1">
    <property type="nucleotide sequence ID" value="NZ_JASDDK010000005.1"/>
</dbReference>
<evidence type="ECO:0000256" key="7">
    <source>
        <dbReference type="SAM" id="Phobius"/>
    </source>
</evidence>
<name>A0ABT7ZX77_9FLAO</name>
<keyword evidence="5 7" id="KW-0472">Membrane</keyword>
<accession>A0ABT7ZX77</accession>
<keyword evidence="11" id="KW-1185">Reference proteome</keyword>
<comment type="caution">
    <text evidence="10">The sequence shown here is derived from an EMBL/GenBank/DDBJ whole genome shotgun (WGS) entry which is preliminary data.</text>
</comment>
<keyword evidence="2" id="KW-1003">Cell membrane</keyword>
<organism evidence="10 11">
    <name type="scientific">Winogradskyella bathintestinalis</name>
    <dbReference type="NCBI Taxonomy" id="3035208"/>
    <lineage>
        <taxon>Bacteria</taxon>
        <taxon>Pseudomonadati</taxon>
        <taxon>Bacteroidota</taxon>
        <taxon>Flavobacteriia</taxon>
        <taxon>Flavobacteriales</taxon>
        <taxon>Flavobacteriaceae</taxon>
        <taxon>Winogradskyella</taxon>
    </lineage>
</organism>
<feature type="transmembrane region" description="Helical" evidence="7">
    <location>
        <begin position="282"/>
        <end position="306"/>
    </location>
</feature>
<sequence>MIKFLLKGILRDRSRSILPIIITALGVGLTVLLSGYLKGAFGDIIDQNARFETGHVKVMTQAYAENKDQVPNDLALLNVSEWMDTLRADYPQMQWIQRIKFGGLIDVPNAEGNTRAQGPATGMALDLFSGKSGENKRMNLEASLVTGTIPKDSGNAIIGHDFSEKLNLNLGDEITLFGSTMNGSMTFKTFIISGTIRFGTSAMDKGALIIDISDAQLMLDMDNATGEILGYLKSGVYEESETSSVAASFNDSYKQFTDEFSPEMLTLREQNNLASLLDYADVMSALFIFIFVLAMSIVLWNTGLLGGLRRYQEFGIRLALGESKANIYWSMVMEAVLIGVIGSILGTIIGLGITYYMQVVGIDISSYLDNSSMIMPSVLRAKITPSLFYIGFIPGVLAMVFGTMLAGIGIYKRETANLFSELEV</sequence>
<evidence type="ECO:0000259" key="8">
    <source>
        <dbReference type="Pfam" id="PF02687"/>
    </source>
</evidence>
<feature type="domain" description="ABC3 transporter permease C-terminal" evidence="8">
    <location>
        <begin position="286"/>
        <end position="414"/>
    </location>
</feature>
<evidence type="ECO:0000313" key="10">
    <source>
        <dbReference type="EMBL" id="MDN3493609.1"/>
    </source>
</evidence>
<evidence type="ECO:0000256" key="3">
    <source>
        <dbReference type="ARBA" id="ARBA00022692"/>
    </source>
</evidence>
<keyword evidence="3 7" id="KW-0812">Transmembrane</keyword>
<feature type="transmembrane region" description="Helical" evidence="7">
    <location>
        <begin position="16"/>
        <end position="37"/>
    </location>
</feature>
<dbReference type="PANTHER" id="PTHR30572:SF4">
    <property type="entry name" value="ABC TRANSPORTER PERMEASE YTRF"/>
    <property type="match status" value="1"/>
</dbReference>
<gene>
    <name evidence="10" type="ORF">QMA06_12865</name>
</gene>
<comment type="similarity">
    <text evidence="6">Belongs to the ABC-4 integral membrane protein family.</text>
</comment>
<dbReference type="EMBL" id="JASDDK010000005">
    <property type="protein sequence ID" value="MDN3493609.1"/>
    <property type="molecule type" value="Genomic_DNA"/>
</dbReference>
<evidence type="ECO:0000256" key="6">
    <source>
        <dbReference type="ARBA" id="ARBA00038076"/>
    </source>
</evidence>
<evidence type="ECO:0000256" key="4">
    <source>
        <dbReference type="ARBA" id="ARBA00022989"/>
    </source>
</evidence>
<dbReference type="Pfam" id="PF12704">
    <property type="entry name" value="MacB_PCD"/>
    <property type="match status" value="1"/>
</dbReference>
<evidence type="ECO:0000313" key="11">
    <source>
        <dbReference type="Proteomes" id="UP001231197"/>
    </source>
</evidence>
<dbReference type="InterPro" id="IPR050250">
    <property type="entry name" value="Macrolide_Exporter_MacB"/>
</dbReference>
<evidence type="ECO:0000256" key="2">
    <source>
        <dbReference type="ARBA" id="ARBA00022475"/>
    </source>
</evidence>
<dbReference type="PANTHER" id="PTHR30572">
    <property type="entry name" value="MEMBRANE COMPONENT OF TRANSPORTER-RELATED"/>
    <property type="match status" value="1"/>
</dbReference>
<dbReference type="Pfam" id="PF02687">
    <property type="entry name" value="FtsX"/>
    <property type="match status" value="1"/>
</dbReference>
<feature type="transmembrane region" description="Helical" evidence="7">
    <location>
        <begin position="387"/>
        <end position="411"/>
    </location>
</feature>
<reference evidence="10 11" key="1">
    <citation type="journal article" date="2023" name="Int. J. Syst. Evol. Microbiol.">
        <title>Winogradskyella bathintestinalis sp. nov., isolated from the intestine of the deep-sea loosejaw dragonfish, Malacosteus niger.</title>
        <authorList>
            <person name="Uniacke-Lowe S."/>
            <person name="Johnson C.N."/>
            <person name="Stanton C."/>
            <person name="Hill C."/>
            <person name="Ross P."/>
        </authorList>
    </citation>
    <scope>NUCLEOTIDE SEQUENCE [LARGE SCALE GENOMIC DNA]</scope>
    <source>
        <strain evidence="10 11">APC 3343</strain>
    </source>
</reference>
<protein>
    <submittedName>
        <fullName evidence="10">FtsX-like permease family protein</fullName>
    </submittedName>
</protein>